<keyword evidence="3" id="KW-0378">Hydrolase</keyword>
<dbReference type="Proteomes" id="UP001321580">
    <property type="component" value="Unassembled WGS sequence"/>
</dbReference>
<dbReference type="InterPro" id="IPR036278">
    <property type="entry name" value="Sialidase_sf"/>
</dbReference>
<dbReference type="Gene3D" id="2.120.10.10">
    <property type="match status" value="1"/>
</dbReference>
<dbReference type="GO" id="GO:0016798">
    <property type="term" value="F:hydrolase activity, acting on glycosyl bonds"/>
    <property type="evidence" value="ECO:0007669"/>
    <property type="project" value="UniProtKB-KW"/>
</dbReference>
<dbReference type="SUPFAM" id="SSF50939">
    <property type="entry name" value="Sialidases"/>
    <property type="match status" value="1"/>
</dbReference>
<protein>
    <submittedName>
        <fullName evidence="3">Sialidase family protein</fullName>
        <ecNumber evidence="3">3.2.1.-</ecNumber>
    </submittedName>
</protein>
<dbReference type="RefSeq" id="WP_283211653.1">
    <property type="nucleotide sequence ID" value="NZ_JASGBI010000001.1"/>
</dbReference>
<evidence type="ECO:0000313" key="4">
    <source>
        <dbReference type="Proteomes" id="UP001321580"/>
    </source>
</evidence>
<proteinExistence type="predicted"/>
<organism evidence="3 4">
    <name type="scientific">Lysobacter stagni</name>
    <dbReference type="NCBI Taxonomy" id="3045172"/>
    <lineage>
        <taxon>Bacteria</taxon>
        <taxon>Pseudomonadati</taxon>
        <taxon>Pseudomonadota</taxon>
        <taxon>Gammaproteobacteria</taxon>
        <taxon>Lysobacterales</taxon>
        <taxon>Lysobacteraceae</taxon>
        <taxon>Lysobacter</taxon>
    </lineage>
</organism>
<accession>A0ABT6XDM9</accession>
<keyword evidence="2" id="KW-0732">Signal</keyword>
<sequence>MKAIPLLLPLALLACVACDRKAPTAATPPPAGDAATTHAAPQLRSQPWSLPATGDAAQPDLVRAPDGSLLLSWMETQGDAHAMKFARFADGKWSDVREIARGSEWFVNWADTPHIAQTGDGALWAHWLQKSANAKYAYDVALVRSGDGGATWSKPTLVNDDGTASEHGFVSLWPAANDRIGIAWLDGRNTASAHGSGHGGGHGGHDGTMMLRTAQFDAALKRHDERELDADTCTCCQTDAAMTPRGALLVYRGRTPQEVRDILALRIAPDAKPGPVHADGWVMPACPVNGPAIAATGNDVLVGWYTAAGDVPTVNLARSADGGDAFAAPLALDRGAPVQGRIDVGLDPASAWALWLREDDNGQSLQIARFTPDLARELQRGEVAKLQGRGRGTGFAKLALADGNAFVVWTDIVDQRPRLHGAQYTLAP</sequence>
<evidence type="ECO:0000313" key="3">
    <source>
        <dbReference type="EMBL" id="MDI9238171.1"/>
    </source>
</evidence>
<feature type="region of interest" description="Disordered" evidence="1">
    <location>
        <begin position="23"/>
        <end position="57"/>
    </location>
</feature>
<evidence type="ECO:0000256" key="2">
    <source>
        <dbReference type="SAM" id="SignalP"/>
    </source>
</evidence>
<dbReference type="EMBL" id="JASGBI010000001">
    <property type="protein sequence ID" value="MDI9238171.1"/>
    <property type="molecule type" value="Genomic_DNA"/>
</dbReference>
<feature type="compositionally biased region" description="Low complexity" evidence="1">
    <location>
        <begin position="32"/>
        <end position="41"/>
    </location>
</feature>
<feature type="chain" id="PRO_5047452732" evidence="2">
    <location>
        <begin position="18"/>
        <end position="428"/>
    </location>
</feature>
<name>A0ABT6XDM9_9GAMM</name>
<evidence type="ECO:0000256" key="1">
    <source>
        <dbReference type="SAM" id="MobiDB-lite"/>
    </source>
</evidence>
<comment type="caution">
    <text evidence="3">The sequence shown here is derived from an EMBL/GenBank/DDBJ whole genome shotgun (WGS) entry which is preliminary data.</text>
</comment>
<reference evidence="3 4" key="1">
    <citation type="submission" date="2023-05" db="EMBL/GenBank/DDBJ databases">
        <title>Lysobacter sp. strain LF1 Genome sequencing and assembly.</title>
        <authorList>
            <person name="Jung Y."/>
        </authorList>
    </citation>
    <scope>NUCLEOTIDE SEQUENCE [LARGE SCALE GENOMIC DNA]</scope>
    <source>
        <strain evidence="3 4">LF1</strain>
    </source>
</reference>
<gene>
    <name evidence="3" type="ORF">QLQ15_04515</name>
</gene>
<keyword evidence="3" id="KW-0326">Glycosidase</keyword>
<dbReference type="CDD" id="cd15482">
    <property type="entry name" value="Sialidase_non-viral"/>
    <property type="match status" value="1"/>
</dbReference>
<feature type="signal peptide" evidence="2">
    <location>
        <begin position="1"/>
        <end position="17"/>
    </location>
</feature>
<dbReference type="EC" id="3.2.1.-" evidence="3"/>
<dbReference type="PROSITE" id="PS51257">
    <property type="entry name" value="PROKAR_LIPOPROTEIN"/>
    <property type="match status" value="1"/>
</dbReference>
<keyword evidence="4" id="KW-1185">Reference proteome</keyword>